<dbReference type="EMBL" id="JABWDY010011662">
    <property type="protein sequence ID" value="KAF5199633.1"/>
    <property type="molecule type" value="Genomic_DNA"/>
</dbReference>
<dbReference type="AlphaFoldDB" id="A0A7J6WRN1"/>
<evidence type="ECO:0000313" key="3">
    <source>
        <dbReference type="Proteomes" id="UP000554482"/>
    </source>
</evidence>
<name>A0A7J6WRN1_THATH</name>
<organism evidence="2 3">
    <name type="scientific">Thalictrum thalictroides</name>
    <name type="common">Rue-anemone</name>
    <name type="synonym">Anemone thalictroides</name>
    <dbReference type="NCBI Taxonomy" id="46969"/>
    <lineage>
        <taxon>Eukaryota</taxon>
        <taxon>Viridiplantae</taxon>
        <taxon>Streptophyta</taxon>
        <taxon>Embryophyta</taxon>
        <taxon>Tracheophyta</taxon>
        <taxon>Spermatophyta</taxon>
        <taxon>Magnoliopsida</taxon>
        <taxon>Ranunculales</taxon>
        <taxon>Ranunculaceae</taxon>
        <taxon>Thalictroideae</taxon>
        <taxon>Thalictrum</taxon>
    </lineage>
</organism>
<evidence type="ECO:0000256" key="1">
    <source>
        <dbReference type="SAM" id="MobiDB-lite"/>
    </source>
</evidence>
<comment type="caution">
    <text evidence="2">The sequence shown here is derived from an EMBL/GenBank/DDBJ whole genome shotgun (WGS) entry which is preliminary data.</text>
</comment>
<feature type="region of interest" description="Disordered" evidence="1">
    <location>
        <begin position="100"/>
        <end position="182"/>
    </location>
</feature>
<feature type="compositionally biased region" description="Acidic residues" evidence="1">
    <location>
        <begin position="167"/>
        <end position="182"/>
    </location>
</feature>
<keyword evidence="3" id="KW-1185">Reference proteome</keyword>
<feature type="region of interest" description="Disordered" evidence="1">
    <location>
        <begin position="1"/>
        <end position="26"/>
    </location>
</feature>
<feature type="compositionally biased region" description="Basic residues" evidence="1">
    <location>
        <begin position="1"/>
        <end position="19"/>
    </location>
</feature>
<proteinExistence type="predicted"/>
<feature type="compositionally biased region" description="Basic and acidic residues" evidence="1">
    <location>
        <begin position="115"/>
        <end position="131"/>
    </location>
</feature>
<gene>
    <name evidence="2" type="ORF">FRX31_010780</name>
</gene>
<sequence>MMKKRKKSVQKTKKGKVKVKASELRKSPRKVKKVTFVEPIVEPGTQGGGLAVRWSIIRLEKSQAQQNEEEGCENNVDNDITFLGEDNTQDILVEDDLVLPIPTNNSEPEYVPEVNVKEEVEAETKQCEKRNKGNRKPWQKDDTSPPPVDINSLPEEDLNLDTTYYDGGEDMVDEINADEDYR</sequence>
<dbReference type="Proteomes" id="UP000554482">
    <property type="component" value="Unassembled WGS sequence"/>
</dbReference>
<accession>A0A7J6WRN1</accession>
<protein>
    <submittedName>
        <fullName evidence="2">Uncharacterized protein</fullName>
    </submittedName>
</protein>
<evidence type="ECO:0000313" key="2">
    <source>
        <dbReference type="EMBL" id="KAF5199633.1"/>
    </source>
</evidence>
<reference evidence="2 3" key="1">
    <citation type="submission" date="2020-06" db="EMBL/GenBank/DDBJ databases">
        <title>Transcriptomic and genomic resources for Thalictrum thalictroides and T. hernandezii: Facilitating candidate gene discovery in an emerging model plant lineage.</title>
        <authorList>
            <person name="Arias T."/>
            <person name="Riano-Pachon D.M."/>
            <person name="Di Stilio V.S."/>
        </authorList>
    </citation>
    <scope>NUCLEOTIDE SEQUENCE [LARGE SCALE GENOMIC DNA]</scope>
    <source>
        <strain evidence="3">cv. WT478/WT964</strain>
        <tissue evidence="2">Leaves</tissue>
    </source>
</reference>